<accession>A0A511BKK1</accession>
<feature type="domain" description="RecX second three-helical" evidence="6">
    <location>
        <begin position="84"/>
        <end position="124"/>
    </location>
</feature>
<comment type="caution">
    <text evidence="7">The sequence shown here is derived from an EMBL/GenBank/DDBJ whole genome shotgun (WGS) entry which is preliminary data.</text>
</comment>
<keyword evidence="4" id="KW-0963">Cytoplasm</keyword>
<keyword evidence="8" id="KW-1185">Reference proteome</keyword>
<evidence type="ECO:0000313" key="8">
    <source>
        <dbReference type="Proteomes" id="UP000321405"/>
    </source>
</evidence>
<comment type="similarity">
    <text evidence="2">Belongs to the RecX family.</text>
</comment>
<name>A0A511BKK1_9PROT</name>
<proteinExistence type="inferred from homology"/>
<organism evidence="7 8">
    <name type="scientific">Swaminathania salitolerans</name>
    <dbReference type="NCBI Taxonomy" id="182838"/>
    <lineage>
        <taxon>Bacteria</taxon>
        <taxon>Pseudomonadati</taxon>
        <taxon>Pseudomonadota</taxon>
        <taxon>Alphaproteobacteria</taxon>
        <taxon>Acetobacterales</taxon>
        <taxon>Acetobacteraceae</taxon>
        <taxon>Swaminathania</taxon>
    </lineage>
</organism>
<evidence type="ECO:0000256" key="4">
    <source>
        <dbReference type="ARBA" id="ARBA00022490"/>
    </source>
</evidence>
<protein>
    <recommendedName>
        <fullName evidence="3">Regulatory protein RecX</fullName>
    </recommendedName>
</protein>
<reference evidence="7 8" key="1">
    <citation type="submission" date="2019-07" db="EMBL/GenBank/DDBJ databases">
        <title>Whole genome shotgun sequence of Swaminathania salitolerans NBRC 104436.</title>
        <authorList>
            <person name="Hosoyama A."/>
            <person name="Uohara A."/>
            <person name="Ohji S."/>
            <person name="Ichikawa N."/>
        </authorList>
    </citation>
    <scope>NUCLEOTIDE SEQUENCE [LARGE SCALE GENOMIC DNA]</scope>
    <source>
        <strain evidence="7 8">NBRC 104436</strain>
    </source>
</reference>
<dbReference type="EMBL" id="BJVC01000001">
    <property type="protein sequence ID" value="GEL00889.1"/>
    <property type="molecule type" value="Genomic_DNA"/>
</dbReference>
<comment type="subcellular location">
    <subcellularLocation>
        <location evidence="1">Cytoplasm</location>
    </subcellularLocation>
</comment>
<evidence type="ECO:0000256" key="3">
    <source>
        <dbReference type="ARBA" id="ARBA00018111"/>
    </source>
</evidence>
<dbReference type="Pfam" id="PF02631">
    <property type="entry name" value="RecX_HTH2"/>
    <property type="match status" value="1"/>
</dbReference>
<feature type="compositionally biased region" description="Basic and acidic residues" evidence="5">
    <location>
        <begin position="159"/>
        <end position="173"/>
    </location>
</feature>
<evidence type="ECO:0000313" key="7">
    <source>
        <dbReference type="EMBL" id="GEL00889.1"/>
    </source>
</evidence>
<evidence type="ECO:0000256" key="2">
    <source>
        <dbReference type="ARBA" id="ARBA00009695"/>
    </source>
</evidence>
<feature type="region of interest" description="Disordered" evidence="5">
    <location>
        <begin position="154"/>
        <end position="173"/>
    </location>
</feature>
<gene>
    <name evidence="7" type="ORF">SSA02_00520</name>
</gene>
<dbReference type="GO" id="GO:0005737">
    <property type="term" value="C:cytoplasm"/>
    <property type="evidence" value="ECO:0007669"/>
    <property type="project" value="UniProtKB-SubCell"/>
</dbReference>
<dbReference type="RefSeq" id="WP_186807601.1">
    <property type="nucleotide sequence ID" value="NZ_BJVC01000001.1"/>
</dbReference>
<evidence type="ECO:0000256" key="1">
    <source>
        <dbReference type="ARBA" id="ARBA00004496"/>
    </source>
</evidence>
<dbReference type="AlphaFoldDB" id="A0A511BKK1"/>
<sequence>MSAIPDPSAPLTAETLREAALRHLARFAATEQGLAQVLERAIMRRARKAARAGEDEAGIETAYARMRACIPPIVEEMRALGALDDAAFSRARAASLTRSGRSRRGVAAYLVRKGVDRAVMGEAMEAALGTRGETGAEDRELGAALVLARKRRLGPFGPRDAEPRDRPRDRREHERALAVLARAGFGREIAERALTLDHDEAEDRVLAFRSS</sequence>
<evidence type="ECO:0000256" key="5">
    <source>
        <dbReference type="SAM" id="MobiDB-lite"/>
    </source>
</evidence>
<dbReference type="InterPro" id="IPR053924">
    <property type="entry name" value="RecX_HTH_2nd"/>
</dbReference>
<dbReference type="Proteomes" id="UP000321405">
    <property type="component" value="Unassembled WGS sequence"/>
</dbReference>
<evidence type="ECO:0000259" key="6">
    <source>
        <dbReference type="Pfam" id="PF02631"/>
    </source>
</evidence>